<dbReference type="EMBL" id="FNUV01000006">
    <property type="protein sequence ID" value="SEF96300.1"/>
    <property type="molecule type" value="Genomic_DNA"/>
</dbReference>
<dbReference type="Proteomes" id="UP000236735">
    <property type="component" value="Unassembled WGS sequence"/>
</dbReference>
<dbReference type="RefSeq" id="WP_036911271.1">
    <property type="nucleotide sequence ID" value="NZ_FNUV01000006.1"/>
</dbReference>
<dbReference type="InterPro" id="IPR052725">
    <property type="entry name" value="GS_Type-3"/>
</dbReference>
<evidence type="ECO:0000256" key="1">
    <source>
        <dbReference type="PROSITE-ProRule" id="PRU01330"/>
    </source>
</evidence>
<dbReference type="Gene3D" id="1.20.120.1560">
    <property type="match status" value="1"/>
</dbReference>
<dbReference type="GO" id="GO:0004356">
    <property type="term" value="F:glutamine synthetase activity"/>
    <property type="evidence" value="ECO:0007669"/>
    <property type="project" value="InterPro"/>
</dbReference>
<dbReference type="SMART" id="SM01230">
    <property type="entry name" value="Gln-synt_C"/>
    <property type="match status" value="1"/>
</dbReference>
<dbReference type="InterPro" id="IPR022147">
    <property type="entry name" value="GSIII_N"/>
</dbReference>
<dbReference type="AlphaFoldDB" id="A0A1H5WA93"/>
<sequence>MSNQLRFQVVEEAFKKKALEVATPSERPSEYFGKYVFNRQKMYKYLPADVYNKLIDVIDNGARLDRSIADAVALGMKQWAQEMGVTHYTHWFQPLTEGTAEKHDAFVEHDGKGGMVENFSGKLLVQQEPDASSFPNGGIRNTFEARGYSAWDPTSPVFIIDDTLCIPTIFISYTGEALDYKAPLLRSLHAVGKAATNTCKYFYDDVKKVQVNLGWEQEYFLVDEGLYSARPDLVMTGRTLMGHESAKNQQMDDHYFGTIPDRVQAFMKDLEIQALELAIPCKTRHNEVAPNQFELAPIFEECNLAVDHNMLLMSLMKRVARNHGFRVLLHEKPFDGVNGSGKHNNWSLSADNGILLHAPGKTPEENLRFVTFIVETLMGVYRHNGLLKASIMSATNAHRLGGNEAPPSIISSFLGKQLTELLDHIELSDKEELFALKGKQGMEIDIPQIPDLIIDNTDRNRTSPFAFTGNRFEFRAPGSSANCASAMIALNSAMAEALNSFNKRVDKRIAKGENKLSAIVDVLREDIKTCKPIRFDGNGYSDEWIREAARRGLDVEKSCPKIFEHYLDDSSIKMFESTKVMNRKELEARNEVKWETYVKTVQIEARVMGDMSMNHIIPVSTHYQSQLIKNVQGMKDVFPTDQANRLSARNMKLIQEIAERTERIEQLVEDLTDARRVANRIYNIHERAISYHDTVCPKMDAIRYEIDHLEMIVEDGLWSLPKYRELLFIR</sequence>
<keyword evidence="3" id="KW-0175">Coiled coil</keyword>
<dbReference type="Pfam" id="PF00120">
    <property type="entry name" value="Gln-synt_C"/>
    <property type="match status" value="1"/>
</dbReference>
<feature type="domain" description="GS catalytic" evidence="5">
    <location>
        <begin position="180"/>
        <end position="616"/>
    </location>
</feature>
<accession>A0A1H5WA93</accession>
<dbReference type="InterPro" id="IPR008146">
    <property type="entry name" value="Gln_synth_cat_dom"/>
</dbReference>
<protein>
    <submittedName>
        <fullName evidence="6">Glutamine synthetase</fullName>
    </submittedName>
</protein>
<dbReference type="InterPro" id="IPR027303">
    <property type="entry name" value="Gln_synth_gly_rich_site"/>
</dbReference>
<dbReference type="InterPro" id="IPR040577">
    <property type="entry name" value="Gln-synt_C"/>
</dbReference>
<gene>
    <name evidence="6" type="ORF">SAMN05216354_2231</name>
</gene>
<evidence type="ECO:0000259" key="4">
    <source>
        <dbReference type="PROSITE" id="PS51986"/>
    </source>
</evidence>
<proteinExistence type="inferred from homology"/>
<reference evidence="6 7" key="1">
    <citation type="submission" date="2016-10" db="EMBL/GenBank/DDBJ databases">
        <authorList>
            <person name="de Groot N.N."/>
        </authorList>
    </citation>
    <scope>NUCLEOTIDE SEQUENCE [LARGE SCALE GENOMIC DNA]</scope>
    <source>
        <strain evidence="6 7">AR32</strain>
    </source>
</reference>
<evidence type="ECO:0000259" key="5">
    <source>
        <dbReference type="PROSITE" id="PS51987"/>
    </source>
</evidence>
<dbReference type="PROSITE" id="PS51986">
    <property type="entry name" value="GS_BETA_GRASP"/>
    <property type="match status" value="1"/>
</dbReference>
<evidence type="ECO:0000313" key="7">
    <source>
        <dbReference type="Proteomes" id="UP000236735"/>
    </source>
</evidence>
<dbReference type="PANTHER" id="PTHR42974">
    <property type="entry name" value="GLUTAMINE SYNTHETASE"/>
    <property type="match status" value="1"/>
</dbReference>
<dbReference type="InterPro" id="IPR008147">
    <property type="entry name" value="Gln_synt_N"/>
</dbReference>
<dbReference type="Gene3D" id="3.30.590.10">
    <property type="entry name" value="Glutamine synthetase/guanido kinase, catalytic domain"/>
    <property type="match status" value="1"/>
</dbReference>
<feature type="domain" description="GS beta-grasp" evidence="4">
    <location>
        <begin position="86"/>
        <end position="175"/>
    </location>
</feature>
<name>A0A1H5WA93_XYLRU</name>
<evidence type="ECO:0000256" key="2">
    <source>
        <dbReference type="RuleBase" id="RU000384"/>
    </source>
</evidence>
<dbReference type="PROSITE" id="PS00181">
    <property type="entry name" value="GLNA_ATP"/>
    <property type="match status" value="1"/>
</dbReference>
<dbReference type="PROSITE" id="PS51987">
    <property type="entry name" value="GS_CATALYTIC"/>
    <property type="match status" value="1"/>
</dbReference>
<dbReference type="InterPro" id="IPR014746">
    <property type="entry name" value="Gln_synth/guanido_kin_cat_dom"/>
</dbReference>
<organism evidence="6 7">
    <name type="scientific">Xylanibacter ruminicola</name>
    <name type="common">Prevotella ruminicola</name>
    <dbReference type="NCBI Taxonomy" id="839"/>
    <lineage>
        <taxon>Bacteria</taxon>
        <taxon>Pseudomonadati</taxon>
        <taxon>Bacteroidota</taxon>
        <taxon>Bacteroidia</taxon>
        <taxon>Bacteroidales</taxon>
        <taxon>Prevotellaceae</taxon>
        <taxon>Xylanibacter</taxon>
    </lineage>
</organism>
<dbReference type="Pfam" id="PF12437">
    <property type="entry name" value="GSIII_N"/>
    <property type="match status" value="1"/>
</dbReference>
<evidence type="ECO:0000313" key="6">
    <source>
        <dbReference type="EMBL" id="SEF96300.1"/>
    </source>
</evidence>
<dbReference type="Pfam" id="PF18318">
    <property type="entry name" value="Gln-synt_C-ter"/>
    <property type="match status" value="1"/>
</dbReference>
<evidence type="ECO:0000256" key="3">
    <source>
        <dbReference type="SAM" id="Coils"/>
    </source>
</evidence>
<feature type="coiled-coil region" evidence="3">
    <location>
        <begin position="650"/>
        <end position="677"/>
    </location>
</feature>
<dbReference type="SUPFAM" id="SSF55931">
    <property type="entry name" value="Glutamine synthetase/guanido kinase"/>
    <property type="match status" value="1"/>
</dbReference>
<dbReference type="PANTHER" id="PTHR42974:SF1">
    <property type="entry name" value="TYPE-3 GLUTAMINE SYNTHETASE"/>
    <property type="match status" value="1"/>
</dbReference>
<comment type="similarity">
    <text evidence="1 2">Belongs to the glutamine synthetase family.</text>
</comment>
<dbReference type="GO" id="GO:0006542">
    <property type="term" value="P:glutamine biosynthetic process"/>
    <property type="evidence" value="ECO:0007669"/>
    <property type="project" value="InterPro"/>
</dbReference>